<dbReference type="EMBL" id="VOLT01000001">
    <property type="protein sequence ID" value="TWX71993.1"/>
    <property type="molecule type" value="Genomic_DNA"/>
</dbReference>
<dbReference type="PANTHER" id="PTHR30469">
    <property type="entry name" value="MULTIDRUG RESISTANCE PROTEIN MDTA"/>
    <property type="match status" value="1"/>
</dbReference>
<evidence type="ECO:0000313" key="5">
    <source>
        <dbReference type="EMBL" id="TWX71993.1"/>
    </source>
</evidence>
<dbReference type="NCBIfam" id="TIGR01730">
    <property type="entry name" value="RND_mfp"/>
    <property type="match status" value="1"/>
</dbReference>
<dbReference type="Gene3D" id="2.40.420.20">
    <property type="match status" value="1"/>
</dbReference>
<dbReference type="Proteomes" id="UP000321822">
    <property type="component" value="Unassembled WGS sequence"/>
</dbReference>
<keyword evidence="2" id="KW-1133">Transmembrane helix</keyword>
<dbReference type="InterPro" id="IPR058625">
    <property type="entry name" value="MdtA-like_BSH"/>
</dbReference>
<dbReference type="InterPro" id="IPR006143">
    <property type="entry name" value="RND_pump_MFP"/>
</dbReference>
<keyword evidence="2" id="KW-0812">Transmembrane</keyword>
<gene>
    <name evidence="5" type="ORF">ESZ36_01820</name>
</gene>
<dbReference type="Gene3D" id="2.40.50.100">
    <property type="match status" value="1"/>
</dbReference>
<sequence>MNNLMLTNVVPPKMALSINKSSTVNLYSSALITFTFISVIGLLNFCQKANAAETPEKPAHLVSVESVKKEQVKPSIWLPANVISRKNAPISAEQTGQLLWIEDVGSQVKKGQLLAQIDDRHLKLQLAGQRAEVKQHQADVDYLTGQKARFLKLREKNNSALSEFERVNKDLTIAINEVAALNISVEQTLLSLEKTTIRAPFTGNISQRFAHVGELISVGRSLVQLIDTKNLDIKIAAPISIAPFLQRGSKVMVKWNKTLLELPVRTWSQAGDQASRTFDVRLAADGIAMLAGTAVTVSLPKQAPIEAILVPRDALMLRENETYVLTIDADQQAQKVAVLVGQGVKNWVSVTGALSVNDSVVVRGGERLQSGEKVRFMNDQKEEVIAKVNL</sequence>
<dbReference type="GO" id="GO:0015562">
    <property type="term" value="F:efflux transmembrane transporter activity"/>
    <property type="evidence" value="ECO:0007669"/>
    <property type="project" value="TreeGrafter"/>
</dbReference>
<dbReference type="GO" id="GO:1990281">
    <property type="term" value="C:efflux pump complex"/>
    <property type="evidence" value="ECO:0007669"/>
    <property type="project" value="TreeGrafter"/>
</dbReference>
<dbReference type="Gene3D" id="1.10.287.470">
    <property type="entry name" value="Helix hairpin bin"/>
    <property type="match status" value="1"/>
</dbReference>
<dbReference type="Gene3D" id="2.40.30.170">
    <property type="match status" value="1"/>
</dbReference>
<reference evidence="5 6" key="1">
    <citation type="submission" date="2019-07" db="EMBL/GenBank/DDBJ databases">
        <title>Genomes of sea-ice associated Colwellia species.</title>
        <authorList>
            <person name="Bowman J.P."/>
        </authorList>
    </citation>
    <scope>NUCLEOTIDE SEQUENCE [LARGE SCALE GENOMIC DNA]</scope>
    <source>
        <strain evidence="5 6">ACAM 459</strain>
    </source>
</reference>
<dbReference type="SUPFAM" id="SSF111369">
    <property type="entry name" value="HlyD-like secretion proteins"/>
    <property type="match status" value="1"/>
</dbReference>
<feature type="domain" description="YknX-like C-terminal permuted SH3-like" evidence="4">
    <location>
        <begin position="308"/>
        <end position="375"/>
    </location>
</feature>
<evidence type="ECO:0000313" key="6">
    <source>
        <dbReference type="Proteomes" id="UP000321822"/>
    </source>
</evidence>
<name>A0A5C6QTL3_9GAMM</name>
<dbReference type="Pfam" id="PF25917">
    <property type="entry name" value="BSH_RND"/>
    <property type="match status" value="1"/>
</dbReference>
<evidence type="ECO:0000256" key="1">
    <source>
        <dbReference type="ARBA" id="ARBA00009477"/>
    </source>
</evidence>
<dbReference type="OrthoDB" id="9806939at2"/>
<protein>
    <submittedName>
        <fullName evidence="5">Efflux RND transporter periplasmic adaptor subunit</fullName>
    </submittedName>
</protein>
<feature type="transmembrane region" description="Helical" evidence="2">
    <location>
        <begin position="24"/>
        <end position="45"/>
    </location>
</feature>
<comment type="caution">
    <text evidence="5">The sequence shown here is derived from an EMBL/GenBank/DDBJ whole genome shotgun (WGS) entry which is preliminary data.</text>
</comment>
<dbReference type="Pfam" id="PF25989">
    <property type="entry name" value="YknX_C"/>
    <property type="match status" value="1"/>
</dbReference>
<comment type="similarity">
    <text evidence="1">Belongs to the membrane fusion protein (MFP) (TC 8.A.1) family.</text>
</comment>
<keyword evidence="6" id="KW-1185">Reference proteome</keyword>
<evidence type="ECO:0000259" key="4">
    <source>
        <dbReference type="Pfam" id="PF25989"/>
    </source>
</evidence>
<keyword evidence="2" id="KW-0472">Membrane</keyword>
<feature type="domain" description="Multidrug resistance protein MdtA-like barrel-sandwich hybrid" evidence="3">
    <location>
        <begin position="104"/>
        <end position="221"/>
    </location>
</feature>
<dbReference type="AlphaFoldDB" id="A0A5C6QTL3"/>
<dbReference type="RefSeq" id="WP_146782715.1">
    <property type="nucleotide sequence ID" value="NZ_VOLT01000001.1"/>
</dbReference>
<dbReference type="InterPro" id="IPR058637">
    <property type="entry name" value="YknX-like_C"/>
</dbReference>
<organism evidence="5 6">
    <name type="scientific">Colwellia demingiae</name>
    <dbReference type="NCBI Taxonomy" id="89401"/>
    <lineage>
        <taxon>Bacteria</taxon>
        <taxon>Pseudomonadati</taxon>
        <taxon>Pseudomonadota</taxon>
        <taxon>Gammaproteobacteria</taxon>
        <taxon>Alteromonadales</taxon>
        <taxon>Colwelliaceae</taxon>
        <taxon>Colwellia</taxon>
    </lineage>
</organism>
<evidence type="ECO:0000256" key="2">
    <source>
        <dbReference type="SAM" id="Phobius"/>
    </source>
</evidence>
<accession>A0A5C6QTL3</accession>
<evidence type="ECO:0000259" key="3">
    <source>
        <dbReference type="Pfam" id="PF25917"/>
    </source>
</evidence>
<proteinExistence type="inferred from homology"/>